<accession>A0A1A9V7Z8</accession>
<evidence type="ECO:0000313" key="3">
    <source>
        <dbReference type="EnsemblMetazoa" id="GAUT028797-PA"/>
    </source>
</evidence>
<feature type="region of interest" description="Disordered" evidence="1">
    <location>
        <begin position="451"/>
        <end position="475"/>
    </location>
</feature>
<dbReference type="STRING" id="7395.A0A1A9V7Z8"/>
<evidence type="ECO:0000256" key="1">
    <source>
        <dbReference type="SAM" id="MobiDB-lite"/>
    </source>
</evidence>
<protein>
    <submittedName>
        <fullName evidence="3">Uncharacterized protein</fullName>
    </submittedName>
</protein>
<keyword evidence="4" id="KW-1185">Reference proteome</keyword>
<dbReference type="EnsemblMetazoa" id="GAUT028797-RA">
    <property type="protein sequence ID" value="GAUT028797-PA"/>
    <property type="gene ID" value="GAUT028797"/>
</dbReference>
<name>A0A1A9V7Z8_GLOAU</name>
<sequence length="496" mass="57705">MKIVILCVIWFLVPNVWSECVLQIPDNKENAPLWKKNIGNRWLKFPYITNRVQLQHGEIVKGYCATKFKDIVYSVEVRRNCDYYDYECKKDPMRRELKKIELSDNNITIECSVDSLKYESGLLNNRPILECDEVKWTVNMKSVQDSDTKTLWCKEDHQIFELSTNNMDQNRTLAHICYDMEEISLQAVKYTAIKRTNEAWNVNKFVAAVLNDLPEASLLSSEVKFLNSTLLHTENDVLQRYLETLSKENPWLKLARYEYAQIIQSSPFINHYNQYNQLLDILWWHDLRVTNWQRFLKALEEHSAVNSYTIYTGTMGAVQIPIWSNPGEFQFLDVQNGFANNTIPQYIWTYLESSDGKNPDLYVFGYNSPYAEFFHTSEVKFCADTCSDFNWLKDARSSFDYSNFGIVFCCSPESVKASPYGGKLPYKISTPVLDIPDKDINASIGEEKVKKLEKSRETVESTENPEVVEKLEKSEEPQTLGNFIYIDRNSEEGSGY</sequence>
<organism evidence="3 4">
    <name type="scientific">Glossina austeni</name>
    <name type="common">Savannah tsetse fly</name>
    <dbReference type="NCBI Taxonomy" id="7395"/>
    <lineage>
        <taxon>Eukaryota</taxon>
        <taxon>Metazoa</taxon>
        <taxon>Ecdysozoa</taxon>
        <taxon>Arthropoda</taxon>
        <taxon>Hexapoda</taxon>
        <taxon>Insecta</taxon>
        <taxon>Pterygota</taxon>
        <taxon>Neoptera</taxon>
        <taxon>Endopterygota</taxon>
        <taxon>Diptera</taxon>
        <taxon>Brachycera</taxon>
        <taxon>Muscomorpha</taxon>
        <taxon>Hippoboscoidea</taxon>
        <taxon>Glossinidae</taxon>
        <taxon>Glossina</taxon>
    </lineage>
</organism>
<dbReference type="Proteomes" id="UP000078200">
    <property type="component" value="Unassembled WGS sequence"/>
</dbReference>
<reference evidence="3" key="1">
    <citation type="submission" date="2020-05" db="UniProtKB">
        <authorList>
            <consortium name="EnsemblMetazoa"/>
        </authorList>
    </citation>
    <scope>IDENTIFICATION</scope>
    <source>
        <strain evidence="3">TTRI</strain>
    </source>
</reference>
<dbReference type="VEuPathDB" id="VectorBase:GAUT028797"/>
<evidence type="ECO:0000313" key="4">
    <source>
        <dbReference type="Proteomes" id="UP000078200"/>
    </source>
</evidence>
<proteinExistence type="predicted"/>
<evidence type="ECO:0000256" key="2">
    <source>
        <dbReference type="SAM" id="SignalP"/>
    </source>
</evidence>
<dbReference type="AlphaFoldDB" id="A0A1A9V7Z8"/>
<keyword evidence="2" id="KW-0732">Signal</keyword>
<feature type="chain" id="PRO_5008399133" evidence="2">
    <location>
        <begin position="19"/>
        <end position="496"/>
    </location>
</feature>
<feature type="signal peptide" evidence="2">
    <location>
        <begin position="1"/>
        <end position="18"/>
    </location>
</feature>